<evidence type="ECO:0000256" key="1">
    <source>
        <dbReference type="ARBA" id="ARBA00006484"/>
    </source>
</evidence>
<dbReference type="GO" id="GO:0000140">
    <property type="term" value="F:acylglycerone-phosphate reductase (NADP+) activity"/>
    <property type="evidence" value="ECO:0000318"/>
    <property type="project" value="GO_Central"/>
</dbReference>
<dbReference type="Gene3D" id="3.40.50.720">
    <property type="entry name" value="NAD(P)-binding Rossmann-like Domain"/>
    <property type="match status" value="1"/>
</dbReference>
<feature type="compositionally biased region" description="Polar residues" evidence="3">
    <location>
        <begin position="182"/>
        <end position="199"/>
    </location>
</feature>
<dbReference type="InterPro" id="IPR036291">
    <property type="entry name" value="NAD(P)-bd_dom_sf"/>
</dbReference>
<feature type="region of interest" description="Disordered" evidence="3">
    <location>
        <begin position="164"/>
        <end position="199"/>
    </location>
</feature>
<dbReference type="KEGG" id="pno:SNOG_08389"/>
<evidence type="ECO:0000256" key="2">
    <source>
        <dbReference type="ARBA" id="ARBA00023002"/>
    </source>
</evidence>
<dbReference type="GO" id="GO:0006654">
    <property type="term" value="P:phosphatidic acid biosynthetic process"/>
    <property type="evidence" value="ECO:0000318"/>
    <property type="project" value="GO_Central"/>
</dbReference>
<dbReference type="RefSeq" id="XP_001798703.1">
    <property type="nucleotide sequence ID" value="XM_001798651.1"/>
</dbReference>
<protein>
    <submittedName>
        <fullName evidence="4">Uncharacterized protein</fullName>
    </submittedName>
</protein>
<dbReference type="InParanoid" id="Q0UIM5"/>
<organism evidence="4 5">
    <name type="scientific">Phaeosphaeria nodorum (strain SN15 / ATCC MYA-4574 / FGSC 10173)</name>
    <name type="common">Glume blotch fungus</name>
    <name type="synonym">Parastagonospora nodorum</name>
    <dbReference type="NCBI Taxonomy" id="321614"/>
    <lineage>
        <taxon>Eukaryota</taxon>
        <taxon>Fungi</taxon>
        <taxon>Dikarya</taxon>
        <taxon>Ascomycota</taxon>
        <taxon>Pezizomycotina</taxon>
        <taxon>Dothideomycetes</taxon>
        <taxon>Pleosporomycetidae</taxon>
        <taxon>Pleosporales</taxon>
        <taxon>Pleosporineae</taxon>
        <taxon>Phaeosphaeriaceae</taxon>
        <taxon>Parastagonospora</taxon>
    </lineage>
</organism>
<evidence type="ECO:0000313" key="4">
    <source>
        <dbReference type="EMBL" id="EAT84665.2"/>
    </source>
</evidence>
<dbReference type="Pfam" id="PF00106">
    <property type="entry name" value="adh_short"/>
    <property type="match status" value="1"/>
</dbReference>
<comment type="similarity">
    <text evidence="1">Belongs to the short-chain dehydrogenases/reductases (SDR) family.</text>
</comment>
<dbReference type="GeneID" id="5975601"/>
<dbReference type="PANTHER" id="PTHR44169:SF6">
    <property type="entry name" value="NADPH-DEPENDENT 1-ACYLDIHYDROXYACETONE PHOSPHATE REDUCTASE"/>
    <property type="match status" value="1"/>
</dbReference>
<dbReference type="VEuPathDB" id="FungiDB:JI435_083890"/>
<sequence>MNQKICLVTGCSAGGVGPALVEAFKNKGYHVFATARSPKKVPQALHSDPNITVLALDVTSTDSITAAAAAVSEKTGGKLDVLINNAGHGLSMPALDTSIEDAKQLFNANFFGVLEMVQAFSHMLIKSKGVIVNNSSVGAYQPFPFISAFPNTILKQTALADYIQPSTKPQKPPSSPLAKAGVSNSRPWESVSSRWSQAV</sequence>
<dbReference type="GO" id="GO:0019433">
    <property type="term" value="P:triglyceride catabolic process"/>
    <property type="evidence" value="ECO:0000318"/>
    <property type="project" value="GO_Central"/>
</dbReference>
<dbReference type="GO" id="GO:0005811">
    <property type="term" value="C:lipid droplet"/>
    <property type="evidence" value="ECO:0000318"/>
    <property type="project" value="GO_Central"/>
</dbReference>
<dbReference type="GO" id="GO:0004806">
    <property type="term" value="F:triacylglycerol lipase activity"/>
    <property type="evidence" value="ECO:0000318"/>
    <property type="project" value="GO_Central"/>
</dbReference>
<dbReference type="InterPro" id="IPR002347">
    <property type="entry name" value="SDR_fam"/>
</dbReference>
<accession>Q0UIM5</accession>
<dbReference type="EMBL" id="CH445336">
    <property type="protein sequence ID" value="EAT84665.2"/>
    <property type="molecule type" value="Genomic_DNA"/>
</dbReference>
<gene>
    <name evidence="4" type="ORF">SNOG_08389</name>
</gene>
<dbReference type="STRING" id="321614.Q0UIM5"/>
<dbReference type="GO" id="GO:0005783">
    <property type="term" value="C:endoplasmic reticulum"/>
    <property type="evidence" value="ECO:0000318"/>
    <property type="project" value="GO_Central"/>
</dbReference>
<dbReference type="AlphaFoldDB" id="Q0UIM5"/>
<keyword evidence="2" id="KW-0560">Oxidoreductase</keyword>
<dbReference type="Proteomes" id="UP000001055">
    <property type="component" value="Unassembled WGS sequence"/>
</dbReference>
<evidence type="ECO:0000313" key="5">
    <source>
        <dbReference type="Proteomes" id="UP000001055"/>
    </source>
</evidence>
<reference evidence="5" key="1">
    <citation type="journal article" date="2007" name="Plant Cell">
        <title>Dothideomycete-plant interactions illuminated by genome sequencing and EST analysis of the wheat pathogen Stagonospora nodorum.</title>
        <authorList>
            <person name="Hane J.K."/>
            <person name="Lowe R.G."/>
            <person name="Solomon P.S."/>
            <person name="Tan K.C."/>
            <person name="Schoch C.L."/>
            <person name="Spatafora J.W."/>
            <person name="Crous P.W."/>
            <person name="Kodira C."/>
            <person name="Birren B.W."/>
            <person name="Galagan J.E."/>
            <person name="Torriani S.F."/>
            <person name="McDonald B.A."/>
            <person name="Oliver R.P."/>
        </authorList>
    </citation>
    <scope>NUCLEOTIDE SEQUENCE [LARGE SCALE GENOMIC DNA]</scope>
    <source>
        <strain evidence="5">SN15 / ATCC MYA-4574 / FGSC 10173</strain>
    </source>
</reference>
<dbReference type="PRINTS" id="PR00081">
    <property type="entry name" value="GDHRDH"/>
</dbReference>
<name>Q0UIM5_PHANO</name>
<dbReference type="SUPFAM" id="SSF51735">
    <property type="entry name" value="NAD(P)-binding Rossmann-fold domains"/>
    <property type="match status" value="1"/>
</dbReference>
<evidence type="ECO:0000256" key="3">
    <source>
        <dbReference type="SAM" id="MobiDB-lite"/>
    </source>
</evidence>
<dbReference type="PANTHER" id="PTHR44169">
    <property type="entry name" value="NADPH-DEPENDENT 1-ACYLDIHYDROXYACETONE PHOSPHATE REDUCTASE"/>
    <property type="match status" value="1"/>
</dbReference>
<proteinExistence type="inferred from homology"/>